<reference evidence="4 5" key="1">
    <citation type="submission" date="2014-07" db="EMBL/GenBank/DDBJ databases">
        <authorList>
            <person name="McCorrison J."/>
            <person name="Sanka R."/>
            <person name="Torralba M."/>
            <person name="Gillis M."/>
            <person name="Haft D.H."/>
            <person name="Methe B."/>
            <person name="Sutton G."/>
            <person name="Nelson K.E."/>
        </authorList>
    </citation>
    <scope>NUCLEOTIDE SEQUENCE [LARGE SCALE GENOMIC DNA]</scope>
    <source>
        <strain evidence="4 5">DNF00040</strain>
    </source>
</reference>
<dbReference type="RefSeq" id="WP_036559602.1">
    <property type="nucleotide sequence ID" value="NZ_JRNI01000028.1"/>
</dbReference>
<evidence type="ECO:0000313" key="4">
    <source>
        <dbReference type="EMBL" id="KGF30261.1"/>
    </source>
</evidence>
<feature type="region of interest" description="Disordered" evidence="2">
    <location>
        <begin position="25"/>
        <end position="101"/>
    </location>
</feature>
<evidence type="ECO:0000256" key="3">
    <source>
        <dbReference type="SAM" id="SignalP"/>
    </source>
</evidence>
<keyword evidence="3" id="KW-0732">Signal</keyword>
<feature type="signal peptide" evidence="3">
    <location>
        <begin position="1"/>
        <end position="20"/>
    </location>
</feature>
<accession>A0A095Z7F7</accession>
<protein>
    <submittedName>
        <fullName evidence="4">Uncharacterized protein</fullName>
    </submittedName>
</protein>
<evidence type="ECO:0000256" key="1">
    <source>
        <dbReference type="SAM" id="Coils"/>
    </source>
</evidence>
<name>A0A095Z7F7_9BURK</name>
<sequence>MKVKILVATLFASFALIAHGNTDTNDTHVEEANSLGSPASTGYAGAGSPDKPQPKEVDSNEASSAEVVEKMSQDGTEEELPGAVEQAMGDDSPLSAIPRDDLPKECLDYFQALEDRLHRFPEAKDAAAKAAEELRASFESMEGDLEQFAQTCKDRYEDFKEANKKLDQRLEKDEAQK</sequence>
<dbReference type="Proteomes" id="UP000029629">
    <property type="component" value="Unassembled WGS sequence"/>
</dbReference>
<comment type="caution">
    <text evidence="4">The sequence shown here is derived from an EMBL/GenBank/DDBJ whole genome shotgun (WGS) entry which is preliminary data.</text>
</comment>
<keyword evidence="5" id="KW-1185">Reference proteome</keyword>
<feature type="coiled-coil region" evidence="1">
    <location>
        <begin position="131"/>
        <end position="176"/>
    </location>
</feature>
<evidence type="ECO:0000256" key="2">
    <source>
        <dbReference type="SAM" id="MobiDB-lite"/>
    </source>
</evidence>
<evidence type="ECO:0000313" key="5">
    <source>
        <dbReference type="Proteomes" id="UP000029629"/>
    </source>
</evidence>
<dbReference type="OrthoDB" id="9990503at2"/>
<feature type="chain" id="PRO_5001915742" evidence="3">
    <location>
        <begin position="21"/>
        <end position="177"/>
    </location>
</feature>
<gene>
    <name evidence="4" type="ORF">HMPREF2130_07340</name>
</gene>
<dbReference type="EMBL" id="JRNI01000028">
    <property type="protein sequence ID" value="KGF30261.1"/>
    <property type="molecule type" value="Genomic_DNA"/>
</dbReference>
<dbReference type="AlphaFoldDB" id="A0A095Z7F7"/>
<organism evidence="4 5">
    <name type="scientific">Oligella urethralis DNF00040</name>
    <dbReference type="NCBI Taxonomy" id="1401065"/>
    <lineage>
        <taxon>Bacteria</taxon>
        <taxon>Pseudomonadati</taxon>
        <taxon>Pseudomonadota</taxon>
        <taxon>Betaproteobacteria</taxon>
        <taxon>Burkholderiales</taxon>
        <taxon>Alcaligenaceae</taxon>
        <taxon>Oligella</taxon>
    </lineage>
</organism>
<keyword evidence="1" id="KW-0175">Coiled coil</keyword>
<proteinExistence type="predicted"/>